<evidence type="ECO:0000259" key="13">
    <source>
        <dbReference type="Pfam" id="PF03443"/>
    </source>
</evidence>
<comment type="subcellular location">
    <subcellularLocation>
        <location evidence="2">Secreted</location>
    </subcellularLocation>
</comment>
<keyword evidence="4 12" id="KW-0732">Signal</keyword>
<dbReference type="Gene3D" id="2.70.50.70">
    <property type="match status" value="1"/>
</dbReference>
<keyword evidence="7" id="KW-0119">Carbohydrate metabolism</keyword>
<feature type="signal peptide" evidence="12">
    <location>
        <begin position="1"/>
        <end position="19"/>
    </location>
</feature>
<dbReference type="PANTHER" id="PTHR33353">
    <property type="entry name" value="PUTATIVE (AFU_ORTHOLOGUE AFUA_1G12560)-RELATED"/>
    <property type="match status" value="1"/>
</dbReference>
<evidence type="ECO:0000256" key="7">
    <source>
        <dbReference type="ARBA" id="ARBA00023277"/>
    </source>
</evidence>
<evidence type="ECO:0000256" key="1">
    <source>
        <dbReference type="ARBA" id="ARBA00001973"/>
    </source>
</evidence>
<dbReference type="Proteomes" id="UP000028045">
    <property type="component" value="Unassembled WGS sequence"/>
</dbReference>
<evidence type="ECO:0000256" key="8">
    <source>
        <dbReference type="ARBA" id="ARBA00023326"/>
    </source>
</evidence>
<keyword evidence="15" id="KW-1185">Reference proteome</keyword>
<dbReference type="EMBL" id="KL647400">
    <property type="protein sequence ID" value="KEY75146.1"/>
    <property type="molecule type" value="Genomic_DNA"/>
</dbReference>
<gene>
    <name evidence="14" type="ORF">S7711_01596</name>
</gene>
<accession>A0A084BC67</accession>
<evidence type="ECO:0000313" key="15">
    <source>
        <dbReference type="Proteomes" id="UP000028045"/>
    </source>
</evidence>
<evidence type="ECO:0000256" key="11">
    <source>
        <dbReference type="ARBA" id="ARBA00047174"/>
    </source>
</evidence>
<evidence type="ECO:0000256" key="9">
    <source>
        <dbReference type="ARBA" id="ARBA00044502"/>
    </source>
</evidence>
<keyword evidence="8" id="KW-0624">Polysaccharide degradation</keyword>
<evidence type="ECO:0000256" key="5">
    <source>
        <dbReference type="ARBA" id="ARBA00023001"/>
    </source>
</evidence>
<proteinExistence type="inferred from homology"/>
<dbReference type="Pfam" id="PF03443">
    <property type="entry name" value="AA9"/>
    <property type="match status" value="1"/>
</dbReference>
<dbReference type="InterPro" id="IPR049892">
    <property type="entry name" value="AA9"/>
</dbReference>
<protein>
    <recommendedName>
        <fullName evidence="11">lytic cellulose monooxygenase (C4-dehydrogenating)</fullName>
        <ecNumber evidence="11">1.14.99.56</ecNumber>
    </recommendedName>
</protein>
<evidence type="ECO:0000256" key="4">
    <source>
        <dbReference type="ARBA" id="ARBA00022729"/>
    </source>
</evidence>
<evidence type="ECO:0000256" key="12">
    <source>
        <dbReference type="SAM" id="SignalP"/>
    </source>
</evidence>
<dbReference type="GO" id="GO:0005576">
    <property type="term" value="C:extracellular region"/>
    <property type="evidence" value="ECO:0007669"/>
    <property type="project" value="UniProtKB-SubCell"/>
</dbReference>
<keyword evidence="6" id="KW-1015">Disulfide bond</keyword>
<dbReference type="GO" id="GO:0030245">
    <property type="term" value="P:cellulose catabolic process"/>
    <property type="evidence" value="ECO:0007669"/>
    <property type="project" value="UniProtKB-KW"/>
</dbReference>
<dbReference type="PANTHER" id="PTHR33353:SF19">
    <property type="entry name" value="GLYCOSYLHYDROLASE FAMILY 61-8 PROTEIN"/>
    <property type="match status" value="1"/>
</dbReference>
<dbReference type="OrthoDB" id="4849160at2759"/>
<evidence type="ECO:0000313" key="14">
    <source>
        <dbReference type="EMBL" id="KEY75146.1"/>
    </source>
</evidence>
<feature type="chain" id="PRO_5001771665" description="lytic cellulose monooxygenase (C4-dehydrogenating)" evidence="12">
    <location>
        <begin position="20"/>
        <end position="291"/>
    </location>
</feature>
<comment type="catalytic activity">
    <reaction evidence="10">
        <text>[(1-&gt;4)-beta-D-glucosyl]n+m + reduced acceptor + O2 = 4-dehydro-beta-D-glucosyl-[(1-&gt;4)-beta-D-glucosyl]n-1 + [(1-&gt;4)-beta-D-glucosyl]m + acceptor + H2O.</text>
        <dbReference type="EC" id="1.14.99.56"/>
    </reaction>
</comment>
<dbReference type="EC" id="1.14.99.56" evidence="11"/>
<dbReference type="HOGENOM" id="CLU_031730_1_1_1"/>
<keyword evidence="3" id="KW-0964">Secreted</keyword>
<evidence type="ECO:0000256" key="6">
    <source>
        <dbReference type="ARBA" id="ARBA00023157"/>
    </source>
</evidence>
<dbReference type="CDD" id="cd21175">
    <property type="entry name" value="LPMO_AA9"/>
    <property type="match status" value="1"/>
</dbReference>
<organism evidence="14 15">
    <name type="scientific">Stachybotrys chartarum (strain CBS 109288 / IBT 7711)</name>
    <name type="common">Toxic black mold</name>
    <name type="synonym">Stilbospora chartarum</name>
    <dbReference type="NCBI Taxonomy" id="1280523"/>
    <lineage>
        <taxon>Eukaryota</taxon>
        <taxon>Fungi</taxon>
        <taxon>Dikarya</taxon>
        <taxon>Ascomycota</taxon>
        <taxon>Pezizomycotina</taxon>
        <taxon>Sordariomycetes</taxon>
        <taxon>Hypocreomycetidae</taxon>
        <taxon>Hypocreales</taxon>
        <taxon>Stachybotryaceae</taxon>
        <taxon>Stachybotrys</taxon>
    </lineage>
</organism>
<name>A0A084BC67_STACB</name>
<dbReference type="AlphaFoldDB" id="A0A084BC67"/>
<dbReference type="InterPro" id="IPR005103">
    <property type="entry name" value="AA9_LPMO"/>
</dbReference>
<feature type="domain" description="Auxiliary Activity family 9 catalytic" evidence="13">
    <location>
        <begin position="20"/>
        <end position="270"/>
    </location>
</feature>
<comment type="similarity">
    <text evidence="9">Belongs to the polysaccharide monooxygenase AA9 family.</text>
</comment>
<evidence type="ECO:0000256" key="2">
    <source>
        <dbReference type="ARBA" id="ARBA00004613"/>
    </source>
</evidence>
<keyword evidence="5" id="KW-0136">Cellulose degradation</keyword>
<comment type="cofactor">
    <cofactor evidence="1">
        <name>Cu(2+)</name>
        <dbReference type="ChEBI" id="CHEBI:29036"/>
    </cofactor>
</comment>
<evidence type="ECO:0000256" key="3">
    <source>
        <dbReference type="ARBA" id="ARBA00022525"/>
    </source>
</evidence>
<reference evidence="14 15" key="1">
    <citation type="journal article" date="2014" name="BMC Genomics">
        <title>Comparative genome sequencing reveals chemotype-specific gene clusters in the toxigenic black mold Stachybotrys.</title>
        <authorList>
            <person name="Semeiks J."/>
            <person name="Borek D."/>
            <person name="Otwinowski Z."/>
            <person name="Grishin N.V."/>
        </authorList>
    </citation>
    <scope>NUCLEOTIDE SEQUENCE [LARGE SCALE GENOMIC DNA]</scope>
    <source>
        <strain evidence="15">CBS 109288 / IBT 7711</strain>
    </source>
</reference>
<evidence type="ECO:0000256" key="10">
    <source>
        <dbReference type="ARBA" id="ARBA00045077"/>
    </source>
</evidence>
<sequence>MRYSLVSISLLFAFGTVQGHGGVFNYTIGGVDYAGHYPFLLEDQQPDSIQRRWWADPIQNVNHPWLACNRGNPLATRISSLHAPIAAGDNVTVKYPPPELPPNYNRPTEVSTPWTNEPSPPMSPFGPSYPWVHSLGPLFVYLAPCNGPCEAFEPTGEDRIWFKIYESGFLGGYGWDGLPYNIGRGPAWDQSRLPNAGWSVQIPTDLRPGNYLIRHEIIMIELMPPQHYPNCAHLTVTGEGDRLPGEDYLVSFPGAYSLDEPGLAVAGDLYSPKARETFNYTIPGPKVWRGD</sequence>